<accession>A6UJG5</accession>
<feature type="transmembrane region" description="Helical" evidence="1">
    <location>
        <begin position="338"/>
        <end position="357"/>
    </location>
</feature>
<feature type="transmembrane region" description="Helical" evidence="1">
    <location>
        <begin position="194"/>
        <end position="211"/>
    </location>
</feature>
<reference evidence="4 5" key="2">
    <citation type="journal article" date="2010" name="Stand. Genomic Sci.">
        <title>Complete genome sequence of the Medicago microsymbiont Ensifer (Sinorhizobium) medicae strain WSM419.</title>
        <authorList>
            <person name="Reeve W."/>
            <person name="Chain P."/>
            <person name="O'Hara G."/>
            <person name="Ardley J."/>
            <person name="Nandesena K."/>
            <person name="Brau L."/>
            <person name="Tiwari R."/>
            <person name="Malfatti S."/>
            <person name="Kiss H."/>
            <person name="Lapidus A."/>
            <person name="Copeland A."/>
            <person name="Nolan M."/>
            <person name="Land M."/>
            <person name="Hauser L."/>
            <person name="Chang Y.J."/>
            <person name="Ivanova N."/>
            <person name="Mavromatis K."/>
            <person name="Markowitz V."/>
            <person name="Kyrpides N."/>
            <person name="Gollagher M."/>
            <person name="Yates R."/>
            <person name="Dilworth M."/>
            <person name="Howieson J."/>
        </authorList>
    </citation>
    <scope>NUCLEOTIDE SEQUENCE [LARGE SCALE GENOMIC DNA]</scope>
    <source>
        <strain evidence="4 5">WSM419</strain>
        <plasmid evidence="5">Plasmid pSMED01</plasmid>
    </source>
</reference>
<dbReference type="InterPro" id="IPR002656">
    <property type="entry name" value="Acyl_transf_3_dom"/>
</dbReference>
<keyword evidence="1" id="KW-0472">Membrane</keyword>
<keyword evidence="1" id="KW-1133">Transmembrane helix</keyword>
<name>A6UJG5_SINMW</name>
<feature type="transmembrane region" description="Helical" evidence="1">
    <location>
        <begin position="217"/>
        <end position="237"/>
    </location>
</feature>
<feature type="transmembrane region" description="Helical" evidence="1">
    <location>
        <begin position="171"/>
        <end position="187"/>
    </location>
</feature>
<dbReference type="PANTHER" id="PTHR23028:SF53">
    <property type="entry name" value="ACYL_TRANSF_3 DOMAIN-CONTAINING PROTEIN"/>
    <property type="match status" value="1"/>
</dbReference>
<dbReference type="GO" id="GO:0016747">
    <property type="term" value="F:acyltransferase activity, transferring groups other than amino-acyl groups"/>
    <property type="evidence" value="ECO:0007669"/>
    <property type="project" value="InterPro"/>
</dbReference>
<protein>
    <submittedName>
        <fullName evidence="4">Acyltransferase 3</fullName>
    </submittedName>
</protein>
<evidence type="ECO:0000313" key="4">
    <source>
        <dbReference type="EMBL" id="ABR63795.1"/>
    </source>
</evidence>
<evidence type="ECO:0000259" key="2">
    <source>
        <dbReference type="Pfam" id="PF01757"/>
    </source>
</evidence>
<dbReference type="Pfam" id="PF19040">
    <property type="entry name" value="SGNH"/>
    <property type="match status" value="1"/>
</dbReference>
<reference evidence="5" key="1">
    <citation type="submission" date="2007-06" db="EMBL/GenBank/DDBJ databases">
        <title>Complete sequence of Sinorhizobium medicae WSM419 plasmid pSMED01.</title>
        <authorList>
            <consortium name="US DOE Joint Genome Institute"/>
            <person name="Copeland A."/>
            <person name="Lucas S."/>
            <person name="Lapidus A."/>
            <person name="Barry K."/>
            <person name="Glavina del Rio T."/>
            <person name="Dalin E."/>
            <person name="Tice H."/>
            <person name="Pitluck S."/>
            <person name="Chain P."/>
            <person name="Malfatti S."/>
            <person name="Shin M."/>
            <person name="Vergez L."/>
            <person name="Schmutz J."/>
            <person name="Larimer F."/>
            <person name="Land M."/>
            <person name="Hauser L."/>
            <person name="Kyrpides N."/>
            <person name="Mikhailova N."/>
            <person name="Reeve W.G."/>
            <person name="Richardson P."/>
        </authorList>
    </citation>
    <scope>NUCLEOTIDE SEQUENCE [LARGE SCALE GENOMIC DNA]</scope>
    <source>
        <strain evidence="5">WSM419</strain>
        <plasmid evidence="5">Plasmid pSMED01</plasmid>
    </source>
</reference>
<dbReference type="InterPro" id="IPR043968">
    <property type="entry name" value="SGNH"/>
</dbReference>
<organism evidence="4 5">
    <name type="scientific">Sinorhizobium medicae (strain WSM419)</name>
    <name type="common">Ensifer medicae</name>
    <dbReference type="NCBI Taxonomy" id="366394"/>
    <lineage>
        <taxon>Bacteria</taxon>
        <taxon>Pseudomonadati</taxon>
        <taxon>Pseudomonadota</taxon>
        <taxon>Alphaproteobacteria</taxon>
        <taxon>Hyphomicrobiales</taxon>
        <taxon>Rhizobiaceae</taxon>
        <taxon>Sinorhizobium/Ensifer group</taxon>
        <taxon>Sinorhizobium</taxon>
    </lineage>
</organism>
<feature type="transmembrane region" description="Helical" evidence="1">
    <location>
        <begin position="101"/>
        <end position="120"/>
    </location>
</feature>
<feature type="transmembrane region" description="Helical" evidence="1">
    <location>
        <begin position="369"/>
        <end position="391"/>
    </location>
</feature>
<dbReference type="GO" id="GO:0016020">
    <property type="term" value="C:membrane"/>
    <property type="evidence" value="ECO:0007669"/>
    <property type="project" value="TreeGrafter"/>
</dbReference>
<dbReference type="PANTHER" id="PTHR23028">
    <property type="entry name" value="ACETYLTRANSFERASE"/>
    <property type="match status" value="1"/>
</dbReference>
<dbReference type="Pfam" id="PF01757">
    <property type="entry name" value="Acyl_transf_3"/>
    <property type="match status" value="1"/>
</dbReference>
<feature type="transmembrane region" description="Helical" evidence="1">
    <location>
        <begin position="60"/>
        <end position="80"/>
    </location>
</feature>
<feature type="transmembrane region" description="Helical" evidence="1">
    <location>
        <begin position="249"/>
        <end position="265"/>
    </location>
</feature>
<dbReference type="HOGENOM" id="CLU_005679_10_4_5"/>
<dbReference type="OrthoDB" id="9796461at2"/>
<dbReference type="AlphaFoldDB" id="A6UJG5"/>
<dbReference type="InterPro" id="IPR050879">
    <property type="entry name" value="Acyltransferase_3"/>
</dbReference>
<gene>
    <name evidence="4" type="ordered locus">Smed_5014</name>
</gene>
<feature type="transmembrane region" description="Helical" evidence="1">
    <location>
        <begin position="271"/>
        <end position="287"/>
    </location>
</feature>
<keyword evidence="4" id="KW-0614">Plasmid</keyword>
<evidence type="ECO:0000256" key="1">
    <source>
        <dbReference type="SAM" id="Phobius"/>
    </source>
</evidence>
<dbReference type="EMBL" id="CP000739">
    <property type="protein sequence ID" value="ABR63795.1"/>
    <property type="molecule type" value="Genomic_DNA"/>
</dbReference>
<feature type="transmembrane region" description="Helical" evidence="1">
    <location>
        <begin position="299"/>
        <end position="318"/>
    </location>
</feature>
<sequence>MIEGGLKTPLWLWQSITEMGTRLAVIHRDFDYRPDLDGLRAVAILPVLLFHAGFSSFSGGFVGVDVFFVLSGFFMARIILTDLERGSFSFASFYLRRMRRIFPALFSMIAVSVVAAWFLLMPQEFRYFGDSVQAAALFTSNILFRSESGYFDLSSEMKPLLHTWSLSVEEQFYLIFPVAVFLAFKFARGHIRAIVLAVALLSFGASTWGIVHSPEKAFYLLHFRVWELLIGVLVAIAPISAYGHRGSQALAALGLLVVLLAVFLYSPDMPFPGIYAAVPCLGTALVIHAHCRGGAIGRLLGNPVSVFIGRISYSLYLWHWPIIVYLRYGLGHELTTGWALTAVAMSFALAYISWRLVEQPARYGVLASSRVAIVGVSSAAISFAVAFGFIVNDLEGIPQRLPEKARTLYQATYDESPFSSKRCFTDSNGEGLTPVQIRRGKICRVGVETAGEPRFLVWGDSHAAAIAPAIDLAARQLGISGMFVGRGSCPPLPDTDFAPPGAVKRCVDHNSAVMSLIEKRKFAFVFMVGYWPKYVHREELPGQGIFFDPGVAPSRTDWSIPVRKGLDATLTKLAGQGSKAILVMDVPEMGFDVPEALARAAASGRSLDIAPSVEYTNRRQALARRVLADAAKLSGALVVDPMSEICDASRCHVMRKGTVLYKDGDHLSAKGAESLSALFRPVLSMMRDSVQAASR</sequence>
<dbReference type="Proteomes" id="UP000001108">
    <property type="component" value="Plasmid pSMED01"/>
</dbReference>
<evidence type="ECO:0000313" key="5">
    <source>
        <dbReference type="Proteomes" id="UP000001108"/>
    </source>
</evidence>
<geneLocation type="plasmid" evidence="4 5">
    <name>pSMED01</name>
</geneLocation>
<dbReference type="KEGG" id="smd:Smed_5014"/>
<feature type="domain" description="Acyltransferase 3" evidence="2">
    <location>
        <begin position="35"/>
        <end position="354"/>
    </location>
</feature>
<keyword evidence="4" id="KW-0012">Acyltransferase</keyword>
<evidence type="ECO:0000259" key="3">
    <source>
        <dbReference type="Pfam" id="PF19040"/>
    </source>
</evidence>
<dbReference type="GO" id="GO:0009103">
    <property type="term" value="P:lipopolysaccharide biosynthetic process"/>
    <property type="evidence" value="ECO:0007669"/>
    <property type="project" value="TreeGrafter"/>
</dbReference>
<keyword evidence="1" id="KW-0812">Transmembrane</keyword>
<keyword evidence="4" id="KW-0808">Transferase</keyword>
<feature type="domain" description="SGNH" evidence="3">
    <location>
        <begin position="439"/>
        <end position="681"/>
    </location>
</feature>
<dbReference type="PATRIC" id="fig|366394.8.peg.1501"/>
<proteinExistence type="predicted"/>